<sequence>MPPHTECRGIPAPWTIASPRACGPFPLPPPSVFLSLRRPPPPESQWRYAFVQRTDRGLVRANNEDAVHAEAGAAWSLAVLADGMGGYQAGEVASALAVQCVVQSLQHSAAQPAPSSVPARMAAVHRALEQCVQKANTAVRAHAARHPECEGMGTTVVAAVFTQDRLVVAHLGDSRAYLWRRGTLRQLTTDHSWLQELIDAGHISVEAAAQSGQGHLITRALGVSARAQPTLYEEPLEAGDRVLLCSDGLSDMLGAADIAALLALPQPLSLQADQLIAQANARGGHDNISVIIAAVEPAPADQDH</sequence>
<dbReference type="SMART" id="SM00331">
    <property type="entry name" value="PP2C_SIG"/>
    <property type="match status" value="1"/>
</dbReference>
<dbReference type="InterPro" id="IPR015655">
    <property type="entry name" value="PP2C"/>
</dbReference>
<organism evidence="2 3">
    <name type="scientific">Comamonas antarctica</name>
    <dbReference type="NCBI Taxonomy" id="2743470"/>
    <lineage>
        <taxon>Bacteria</taxon>
        <taxon>Pseudomonadati</taxon>
        <taxon>Pseudomonadota</taxon>
        <taxon>Betaproteobacteria</taxon>
        <taxon>Burkholderiales</taxon>
        <taxon>Comamonadaceae</taxon>
        <taxon>Comamonas</taxon>
    </lineage>
</organism>
<dbReference type="CDD" id="cd00143">
    <property type="entry name" value="PP2Cc"/>
    <property type="match status" value="1"/>
</dbReference>
<dbReference type="Pfam" id="PF13672">
    <property type="entry name" value="PP2C_2"/>
    <property type="match status" value="1"/>
</dbReference>
<dbReference type="SMART" id="SM00332">
    <property type="entry name" value="PP2Cc"/>
    <property type="match status" value="1"/>
</dbReference>
<gene>
    <name evidence="2" type="ORF">HUK68_00510</name>
</gene>
<reference evidence="2 3" key="1">
    <citation type="submission" date="2020-06" db="EMBL/GenBank/DDBJ databases">
        <title>Acidovorax antarctica sp. nov., isolated from Corinth ice sheet soil, Antarctic Fields Peninsula.</title>
        <authorList>
            <person name="Xu Q."/>
            <person name="Peng F."/>
        </authorList>
    </citation>
    <scope>NUCLEOTIDE SEQUENCE [LARGE SCALE GENOMIC DNA]</scope>
    <source>
        <strain evidence="2 3">16-35-5</strain>
    </source>
</reference>
<dbReference type="PANTHER" id="PTHR47992">
    <property type="entry name" value="PROTEIN PHOSPHATASE"/>
    <property type="match status" value="1"/>
</dbReference>
<dbReference type="AlphaFoldDB" id="A0A6N1WWR6"/>
<dbReference type="InterPro" id="IPR036457">
    <property type="entry name" value="PPM-type-like_dom_sf"/>
</dbReference>
<proteinExistence type="predicted"/>
<dbReference type="PROSITE" id="PS51746">
    <property type="entry name" value="PPM_2"/>
    <property type="match status" value="1"/>
</dbReference>
<keyword evidence="3" id="KW-1185">Reference proteome</keyword>
<dbReference type="SUPFAM" id="SSF81606">
    <property type="entry name" value="PP2C-like"/>
    <property type="match status" value="1"/>
</dbReference>
<feature type="domain" description="PPM-type phosphatase" evidence="1">
    <location>
        <begin position="47"/>
        <end position="295"/>
    </location>
</feature>
<protein>
    <submittedName>
        <fullName evidence="2">Stp1/IreP family PP2C-type Ser/Thr phosphatase</fullName>
    </submittedName>
</protein>
<dbReference type="EMBL" id="CP054840">
    <property type="protein sequence ID" value="QKV51491.1"/>
    <property type="molecule type" value="Genomic_DNA"/>
</dbReference>
<dbReference type="Gene3D" id="3.60.40.10">
    <property type="entry name" value="PPM-type phosphatase domain"/>
    <property type="match status" value="1"/>
</dbReference>
<evidence type="ECO:0000313" key="2">
    <source>
        <dbReference type="EMBL" id="QKV51491.1"/>
    </source>
</evidence>
<dbReference type="GO" id="GO:0004722">
    <property type="term" value="F:protein serine/threonine phosphatase activity"/>
    <property type="evidence" value="ECO:0007669"/>
    <property type="project" value="InterPro"/>
</dbReference>
<evidence type="ECO:0000259" key="1">
    <source>
        <dbReference type="PROSITE" id="PS51746"/>
    </source>
</evidence>
<name>A0A6N1WWR6_9BURK</name>
<dbReference type="Proteomes" id="UP000509579">
    <property type="component" value="Chromosome"/>
</dbReference>
<accession>A0A6N1WWR6</accession>
<dbReference type="KEGG" id="aant:HUK68_00510"/>
<evidence type="ECO:0000313" key="3">
    <source>
        <dbReference type="Proteomes" id="UP000509579"/>
    </source>
</evidence>
<dbReference type="InterPro" id="IPR001932">
    <property type="entry name" value="PPM-type_phosphatase-like_dom"/>
</dbReference>
<dbReference type="NCBIfam" id="NF033484">
    <property type="entry name" value="Stp1_PP2C_phos"/>
    <property type="match status" value="1"/>
</dbReference>